<evidence type="ECO:0000256" key="3">
    <source>
        <dbReference type="ARBA" id="ARBA00022729"/>
    </source>
</evidence>
<dbReference type="Gene3D" id="3.30.1330.60">
    <property type="entry name" value="OmpA-like domain"/>
    <property type="match status" value="1"/>
</dbReference>
<dbReference type="PROSITE" id="PS51123">
    <property type="entry name" value="OMPA_2"/>
    <property type="match status" value="1"/>
</dbReference>
<sequence length="572" mass="62131">MVKRSLISVLALLAAAFSVFSHAKPAYIDYKPISEVVKLNVGEVNTRSLSAPVITWGGDIATLLANGNQTQTAKGSIFDKKGLQLKLYREDAFVNQVKSYVAGETPFLRGTVGMISAAAELLNKDPRTQPVVIYQLTWSSGGDALVVKSNIRNAKDLKGKTIAIQAYGPHVDYAARILKDAGLSFKDVTVRWLPDLTGTNNAPMAAFYEQDVDAAFVIIPDALALTSGGNVGSGSEDSVKGARILLSTRTADKVIADVYAVRKDYFDAHRNEVEAFVAGLLEGEEALDKLFENKTKDAKPYREMLAAAGKLLLDSEEATADVEGLYADATFVGLQGNKQFFTDSNFPRRFDALSSEVQTGLQQAGILSKSAALAKAAFDYGFLGAAVNVKAEAAKPRFDEEKVAQLVNQRQQQQSLAEGELFSFEVFFQPNQKSFSIDLYQDSFDKVVELASTYGGAIITVEGNSDPMEYLRAKKKGEQAVVLGRIKQSARNLSLARAQEVRDNIIQYAAGKNISLDPSQFAVVGNGIANPKTGICGAEPCAPKNQQEWRSNMRVEFRIIQVEAESDVFMPL</sequence>
<dbReference type="Gene3D" id="3.40.190.10">
    <property type="entry name" value="Periplasmic binding protein-like II"/>
    <property type="match status" value="1"/>
</dbReference>
<protein>
    <submittedName>
        <fullName evidence="7">ABC-type nitrate/sulfonate/bicarbonate transport system, periplasmic components</fullName>
    </submittedName>
</protein>
<name>Q2SB90_HAHCH</name>
<keyword evidence="8" id="KW-1185">Reference proteome</keyword>
<organism evidence="7 8">
    <name type="scientific">Hahella chejuensis (strain KCTC 2396)</name>
    <dbReference type="NCBI Taxonomy" id="349521"/>
    <lineage>
        <taxon>Bacteria</taxon>
        <taxon>Pseudomonadati</taxon>
        <taxon>Pseudomonadota</taxon>
        <taxon>Gammaproteobacteria</taxon>
        <taxon>Oceanospirillales</taxon>
        <taxon>Hahellaceae</taxon>
        <taxon>Hahella</taxon>
    </lineage>
</organism>
<dbReference type="OrthoDB" id="9815602at2"/>
<dbReference type="SUPFAM" id="SSF53850">
    <property type="entry name" value="Periplasmic binding protein-like II"/>
    <property type="match status" value="1"/>
</dbReference>
<gene>
    <name evidence="7" type="ordered locus">HCH_05415</name>
</gene>
<dbReference type="Pfam" id="PF09084">
    <property type="entry name" value="NMT1"/>
    <property type="match status" value="1"/>
</dbReference>
<dbReference type="KEGG" id="hch:HCH_05415"/>
<evidence type="ECO:0000259" key="6">
    <source>
        <dbReference type="PROSITE" id="PS51123"/>
    </source>
</evidence>
<dbReference type="Proteomes" id="UP000000238">
    <property type="component" value="Chromosome"/>
</dbReference>
<feature type="domain" description="OmpA-like" evidence="6">
    <location>
        <begin position="415"/>
        <end position="563"/>
    </location>
</feature>
<keyword evidence="3 5" id="KW-0732">Signal</keyword>
<evidence type="ECO:0000256" key="1">
    <source>
        <dbReference type="ARBA" id="ARBA00004418"/>
    </source>
</evidence>
<dbReference type="PANTHER" id="PTHR30024">
    <property type="entry name" value="ALIPHATIC SULFONATES-BINDING PROTEIN-RELATED"/>
    <property type="match status" value="1"/>
</dbReference>
<proteinExistence type="inferred from homology"/>
<dbReference type="AlphaFoldDB" id="Q2SB90"/>
<dbReference type="InterPro" id="IPR036737">
    <property type="entry name" value="OmpA-like_sf"/>
</dbReference>
<dbReference type="PANTHER" id="PTHR30024:SF47">
    <property type="entry name" value="TAURINE-BINDING PERIPLASMIC PROTEIN"/>
    <property type="match status" value="1"/>
</dbReference>
<dbReference type="InterPro" id="IPR015168">
    <property type="entry name" value="SsuA/THI5"/>
</dbReference>
<dbReference type="HOGENOM" id="CLU_463038_0_0_6"/>
<keyword evidence="4" id="KW-0472">Membrane</keyword>
<evidence type="ECO:0000313" key="8">
    <source>
        <dbReference type="Proteomes" id="UP000000238"/>
    </source>
</evidence>
<comment type="subcellular location">
    <subcellularLocation>
        <location evidence="1">Periplasm</location>
    </subcellularLocation>
</comment>
<comment type="similarity">
    <text evidence="2">Belongs to the bacterial solute-binding protein SsuA/TauA family.</text>
</comment>
<dbReference type="RefSeq" id="WP_011399148.1">
    <property type="nucleotide sequence ID" value="NC_007645.1"/>
</dbReference>
<dbReference type="GO" id="GO:0016020">
    <property type="term" value="C:membrane"/>
    <property type="evidence" value="ECO:0007669"/>
    <property type="project" value="UniProtKB-UniRule"/>
</dbReference>
<dbReference type="InterPro" id="IPR006665">
    <property type="entry name" value="OmpA-like"/>
</dbReference>
<evidence type="ECO:0000313" key="7">
    <source>
        <dbReference type="EMBL" id="ABC32084.1"/>
    </source>
</evidence>
<evidence type="ECO:0000256" key="5">
    <source>
        <dbReference type="SAM" id="SignalP"/>
    </source>
</evidence>
<evidence type="ECO:0000256" key="2">
    <source>
        <dbReference type="ARBA" id="ARBA00010742"/>
    </source>
</evidence>
<dbReference type="EMBL" id="CP000155">
    <property type="protein sequence ID" value="ABC32084.1"/>
    <property type="molecule type" value="Genomic_DNA"/>
</dbReference>
<dbReference type="STRING" id="349521.HCH_05415"/>
<evidence type="ECO:0000256" key="4">
    <source>
        <dbReference type="PROSITE-ProRule" id="PRU00473"/>
    </source>
</evidence>
<reference evidence="7 8" key="1">
    <citation type="journal article" date="2005" name="Nucleic Acids Res.">
        <title>Genomic blueprint of Hahella chejuensis, a marine microbe producing an algicidal agent.</title>
        <authorList>
            <person name="Jeong H."/>
            <person name="Yim J.H."/>
            <person name="Lee C."/>
            <person name="Choi S.-H."/>
            <person name="Park Y.K."/>
            <person name="Yoon S.H."/>
            <person name="Hur C.-G."/>
            <person name="Kang H.-Y."/>
            <person name="Kim D."/>
            <person name="Lee H.H."/>
            <person name="Park K.H."/>
            <person name="Park S.-H."/>
            <person name="Park H.-S."/>
            <person name="Lee H.K."/>
            <person name="Oh T.K."/>
            <person name="Kim J.F."/>
        </authorList>
    </citation>
    <scope>NUCLEOTIDE SEQUENCE [LARGE SCALE GENOMIC DNA]</scope>
    <source>
        <strain evidence="7 8">KCTC 2396</strain>
    </source>
</reference>
<dbReference type="GO" id="GO:0042597">
    <property type="term" value="C:periplasmic space"/>
    <property type="evidence" value="ECO:0007669"/>
    <property type="project" value="UniProtKB-SubCell"/>
</dbReference>
<dbReference type="SUPFAM" id="SSF103088">
    <property type="entry name" value="OmpA-like"/>
    <property type="match status" value="1"/>
</dbReference>
<feature type="signal peptide" evidence="5">
    <location>
        <begin position="1"/>
        <end position="23"/>
    </location>
</feature>
<accession>Q2SB90</accession>
<feature type="chain" id="PRO_5004215536" evidence="5">
    <location>
        <begin position="24"/>
        <end position="572"/>
    </location>
</feature>
<dbReference type="eggNOG" id="COG0715">
    <property type="taxonomic scope" value="Bacteria"/>
</dbReference>